<comment type="caution">
    <text evidence="4">The sequence shown here is derived from an EMBL/GenBank/DDBJ whole genome shotgun (WGS) entry which is preliminary data.</text>
</comment>
<evidence type="ECO:0008006" key="6">
    <source>
        <dbReference type="Google" id="ProtNLM"/>
    </source>
</evidence>
<dbReference type="EMBL" id="CAJNJQ010000625">
    <property type="protein sequence ID" value="CAE7089831.1"/>
    <property type="molecule type" value="Genomic_DNA"/>
</dbReference>
<evidence type="ECO:0000256" key="3">
    <source>
        <dbReference type="SAM" id="SignalP"/>
    </source>
</evidence>
<sequence length="104" mass="10852">MWSTLLFTLLAPAFTFASASTGDTLVACLRSGSPPDAVLTPSSAGYNTSRLANINARISYFPIAIVFPNTARDVQKYVKCGADAGVAVVGRSGGHSYASYSVSR</sequence>
<keyword evidence="3" id="KW-0732">Signal</keyword>
<organism evidence="4 5">
    <name type="scientific">Rhizoctonia solani</name>
    <dbReference type="NCBI Taxonomy" id="456999"/>
    <lineage>
        <taxon>Eukaryota</taxon>
        <taxon>Fungi</taxon>
        <taxon>Dikarya</taxon>
        <taxon>Basidiomycota</taxon>
        <taxon>Agaricomycotina</taxon>
        <taxon>Agaricomycetes</taxon>
        <taxon>Cantharellales</taxon>
        <taxon>Ceratobasidiaceae</taxon>
        <taxon>Rhizoctonia</taxon>
    </lineage>
</organism>
<dbReference type="Proteomes" id="UP000663827">
    <property type="component" value="Unassembled WGS sequence"/>
</dbReference>
<dbReference type="InterPro" id="IPR036318">
    <property type="entry name" value="FAD-bd_PCMH-like_sf"/>
</dbReference>
<name>A0A8H3HUR7_9AGAM</name>
<evidence type="ECO:0000313" key="4">
    <source>
        <dbReference type="EMBL" id="CAE7089831.1"/>
    </source>
</evidence>
<keyword evidence="2" id="KW-0560">Oxidoreductase</keyword>
<evidence type="ECO:0000256" key="1">
    <source>
        <dbReference type="ARBA" id="ARBA00005466"/>
    </source>
</evidence>
<protein>
    <recommendedName>
        <fullName evidence="6">FAD linked oxidase N-terminal domain-containing protein</fullName>
    </recommendedName>
</protein>
<dbReference type="AlphaFoldDB" id="A0A8H3HUR7"/>
<dbReference type="GO" id="GO:0050660">
    <property type="term" value="F:flavin adenine dinucleotide binding"/>
    <property type="evidence" value="ECO:0007669"/>
    <property type="project" value="InterPro"/>
</dbReference>
<dbReference type="GO" id="GO:0016491">
    <property type="term" value="F:oxidoreductase activity"/>
    <property type="evidence" value="ECO:0007669"/>
    <property type="project" value="UniProtKB-KW"/>
</dbReference>
<dbReference type="SUPFAM" id="SSF56176">
    <property type="entry name" value="FAD-binding/transporter-associated domain-like"/>
    <property type="match status" value="1"/>
</dbReference>
<accession>A0A8H3HUR7</accession>
<dbReference type="InterPro" id="IPR016167">
    <property type="entry name" value="FAD-bd_PCMH_sub1"/>
</dbReference>
<dbReference type="PROSITE" id="PS00862">
    <property type="entry name" value="OX2_COVAL_FAD"/>
    <property type="match status" value="1"/>
</dbReference>
<feature type="chain" id="PRO_5034166835" description="FAD linked oxidase N-terminal domain-containing protein" evidence="3">
    <location>
        <begin position="20"/>
        <end position="104"/>
    </location>
</feature>
<evidence type="ECO:0000256" key="2">
    <source>
        <dbReference type="ARBA" id="ARBA00023002"/>
    </source>
</evidence>
<dbReference type="Gene3D" id="3.30.43.10">
    <property type="entry name" value="Uridine Diphospho-n-acetylenolpyruvylglucosamine Reductase, domain 2"/>
    <property type="match status" value="1"/>
</dbReference>
<gene>
    <name evidence="4" type="ORF">RDB_LOCUS31036</name>
</gene>
<comment type="similarity">
    <text evidence="1">Belongs to the oxygen-dependent FAD-linked oxidoreductase family.</text>
</comment>
<dbReference type="InterPro" id="IPR006093">
    <property type="entry name" value="Oxy_OxRdtase_FAD_BS"/>
</dbReference>
<evidence type="ECO:0000313" key="5">
    <source>
        <dbReference type="Proteomes" id="UP000663827"/>
    </source>
</evidence>
<reference evidence="4" key="1">
    <citation type="submission" date="2021-01" db="EMBL/GenBank/DDBJ databases">
        <authorList>
            <person name="Kaushik A."/>
        </authorList>
    </citation>
    <scope>NUCLEOTIDE SEQUENCE</scope>
    <source>
        <strain evidence="4">AG5</strain>
    </source>
</reference>
<proteinExistence type="inferred from homology"/>
<feature type="signal peptide" evidence="3">
    <location>
        <begin position="1"/>
        <end position="19"/>
    </location>
</feature>